<dbReference type="PROSITE" id="PS00086">
    <property type="entry name" value="CYTOCHROME_P450"/>
    <property type="match status" value="1"/>
</dbReference>
<feature type="region of interest" description="Disordered" evidence="8">
    <location>
        <begin position="267"/>
        <end position="306"/>
    </location>
</feature>
<dbReference type="InterPro" id="IPR001128">
    <property type="entry name" value="Cyt_P450"/>
</dbReference>
<keyword evidence="3 7" id="KW-0479">Metal-binding</keyword>
<evidence type="ECO:0000313" key="9">
    <source>
        <dbReference type="EMBL" id="EJK45228.1"/>
    </source>
</evidence>
<evidence type="ECO:0000256" key="3">
    <source>
        <dbReference type="ARBA" id="ARBA00022723"/>
    </source>
</evidence>
<evidence type="ECO:0000256" key="8">
    <source>
        <dbReference type="SAM" id="MobiDB-lite"/>
    </source>
</evidence>
<dbReference type="InterPro" id="IPR002401">
    <property type="entry name" value="Cyt_P450_E_grp-I"/>
</dbReference>
<feature type="region of interest" description="Disordered" evidence="8">
    <location>
        <begin position="41"/>
        <end position="161"/>
    </location>
</feature>
<feature type="compositionally biased region" description="Basic residues" evidence="8">
    <location>
        <begin position="60"/>
        <end position="79"/>
    </location>
</feature>
<evidence type="ECO:0000256" key="7">
    <source>
        <dbReference type="PIRSR" id="PIRSR602401-1"/>
    </source>
</evidence>
<comment type="cofactor">
    <cofactor evidence="7">
        <name>heme</name>
        <dbReference type="ChEBI" id="CHEBI:30413"/>
    </cofactor>
</comment>
<evidence type="ECO:0008006" key="11">
    <source>
        <dbReference type="Google" id="ProtNLM"/>
    </source>
</evidence>
<sequence>MPSMHGLWCIEAVCIGSHDHDGHQGQKPKVASVRLDLATMTHDVVTHRDREWKREGGAPKPHKNKLKHATKKKTPKKTKLSPVEKKDRKRLRDRARQAKKREDPDVRDKENAQQRARREDPDVRDKENAQQRARQARKREDPDVRGRENAQKRARRAEDGEYRDALQVRDVNRKRTARNDKRDRRVDLSKGFVDEEHTTFAHRRATEKGSDDMKDCDENGRHYLGRMDVRCGYCGAIGFRGPLHGFRKIPTNPADFRMLMIRDKLPTTSGLNETGKPALSTLKTDRRPSEWRDLTPAPSPSGTKAQGVTEATMAAVLWEALCHLVGACAVCALAYILILFKRWRFSELNELPGPARELTVKRFLLGNTPELSQEAFFAPHIRWWRESRDGPRTKMLHYTGTLGRHMVCVLDADGVKHVLTSKAAIDRCGEDRTRKPTDPTQLPSDVNLSQASIRERNALSSQGAREWFGSVGRKAMVSPSENHSGNFNNQLVKSAIQSEVPNLVDRLICSWKKRPGEIELSSHMSCLTLDIIGKVAFNHDFTSMDLVEQWSRGENDQVDLGNILIAGIYHLLMPNFWRLAWAWFGVLMPLERFIQPKSYKTMCILNGEVDSVVRRARAVQKQGTRKGTKCLLDLLFEATDERDPQSRTSKLSNQELRDETKTFLVAGHETTSTLIEKKVFEDVTRYAQGSTQITIEQCDKMEYLSAFVKEVMRLYPPVGMVVRSNSRKCNLLGSTVPAGTRIVIPVYLLHRHPLYWTDPDVFKPERWLKSGNGSQVCSHHFAFLPFSCGPRNCIGQRFAMYEAMLVLAPLIREFTFSLAPSMEGEIKLKNFITLKSDPALKVLAHERKSFVVDAIK</sequence>
<keyword evidence="10" id="KW-1185">Reference proteome</keyword>
<dbReference type="PANTHER" id="PTHR24291">
    <property type="entry name" value="CYTOCHROME P450 FAMILY 4"/>
    <property type="match status" value="1"/>
</dbReference>
<dbReference type="InterPro" id="IPR036396">
    <property type="entry name" value="Cyt_P450_sf"/>
</dbReference>
<dbReference type="PANTHER" id="PTHR24291:SF50">
    <property type="entry name" value="BIFUNCTIONAL ALBAFLAVENONE MONOOXYGENASE_TERPENE SYNTHASE"/>
    <property type="match status" value="1"/>
</dbReference>
<evidence type="ECO:0000256" key="5">
    <source>
        <dbReference type="ARBA" id="ARBA00023004"/>
    </source>
</evidence>
<keyword evidence="2 7" id="KW-0349">Heme</keyword>
<evidence type="ECO:0000256" key="6">
    <source>
        <dbReference type="ARBA" id="ARBA00023033"/>
    </source>
</evidence>
<dbReference type="PRINTS" id="PR00463">
    <property type="entry name" value="EP450I"/>
</dbReference>
<dbReference type="GO" id="GO:0005506">
    <property type="term" value="F:iron ion binding"/>
    <property type="evidence" value="ECO:0007669"/>
    <property type="project" value="InterPro"/>
</dbReference>
<dbReference type="Pfam" id="PF00067">
    <property type="entry name" value="p450"/>
    <property type="match status" value="1"/>
</dbReference>
<evidence type="ECO:0000256" key="1">
    <source>
        <dbReference type="ARBA" id="ARBA00010617"/>
    </source>
</evidence>
<evidence type="ECO:0000256" key="4">
    <source>
        <dbReference type="ARBA" id="ARBA00023002"/>
    </source>
</evidence>
<dbReference type="Gene3D" id="1.10.630.10">
    <property type="entry name" value="Cytochrome P450"/>
    <property type="match status" value="1"/>
</dbReference>
<comment type="caution">
    <text evidence="9">The sequence shown here is derived from an EMBL/GenBank/DDBJ whole genome shotgun (WGS) entry which is preliminary data.</text>
</comment>
<organism evidence="9 10">
    <name type="scientific">Thalassiosira oceanica</name>
    <name type="common">Marine diatom</name>
    <dbReference type="NCBI Taxonomy" id="159749"/>
    <lineage>
        <taxon>Eukaryota</taxon>
        <taxon>Sar</taxon>
        <taxon>Stramenopiles</taxon>
        <taxon>Ochrophyta</taxon>
        <taxon>Bacillariophyta</taxon>
        <taxon>Coscinodiscophyceae</taxon>
        <taxon>Thalassiosirophycidae</taxon>
        <taxon>Thalassiosirales</taxon>
        <taxon>Thalassiosiraceae</taxon>
        <taxon>Thalassiosira</taxon>
    </lineage>
</organism>
<name>K0QZV4_THAOC</name>
<dbReference type="AlphaFoldDB" id="K0QZV4"/>
<keyword evidence="6" id="KW-0503">Monooxygenase</keyword>
<feature type="compositionally biased region" description="Basic and acidic residues" evidence="8">
    <location>
        <begin position="283"/>
        <end position="293"/>
    </location>
</feature>
<proteinExistence type="inferred from homology"/>
<dbReference type="GO" id="GO:0020037">
    <property type="term" value="F:heme binding"/>
    <property type="evidence" value="ECO:0007669"/>
    <property type="project" value="InterPro"/>
</dbReference>
<protein>
    <recommendedName>
        <fullName evidence="11">Cytochrome P450</fullName>
    </recommendedName>
</protein>
<keyword evidence="5 7" id="KW-0408">Iron</keyword>
<comment type="similarity">
    <text evidence="1">Belongs to the cytochrome P450 family.</text>
</comment>
<feature type="compositionally biased region" description="Basic and acidic residues" evidence="8">
    <location>
        <begin position="94"/>
        <end position="129"/>
    </location>
</feature>
<gene>
    <name evidence="9" type="ORF">THAOC_36163</name>
</gene>
<dbReference type="Proteomes" id="UP000266841">
    <property type="component" value="Unassembled WGS sequence"/>
</dbReference>
<feature type="compositionally biased region" description="Basic and acidic residues" evidence="8">
    <location>
        <begin position="44"/>
        <end position="57"/>
    </location>
</feature>
<dbReference type="InterPro" id="IPR017972">
    <property type="entry name" value="Cyt_P450_CS"/>
</dbReference>
<feature type="compositionally biased region" description="Basic and acidic residues" evidence="8">
    <location>
        <begin position="138"/>
        <end position="161"/>
    </location>
</feature>
<dbReference type="InterPro" id="IPR050196">
    <property type="entry name" value="Cytochrome_P450_Monoox"/>
</dbReference>
<dbReference type="SUPFAM" id="SSF48264">
    <property type="entry name" value="Cytochrome P450"/>
    <property type="match status" value="1"/>
</dbReference>
<reference evidence="9 10" key="1">
    <citation type="journal article" date="2012" name="Genome Biol.">
        <title>Genome and low-iron response of an oceanic diatom adapted to chronic iron limitation.</title>
        <authorList>
            <person name="Lommer M."/>
            <person name="Specht M."/>
            <person name="Roy A.S."/>
            <person name="Kraemer L."/>
            <person name="Andreson R."/>
            <person name="Gutowska M.A."/>
            <person name="Wolf J."/>
            <person name="Bergner S.V."/>
            <person name="Schilhabel M.B."/>
            <person name="Klostermeier U.C."/>
            <person name="Beiko R.G."/>
            <person name="Rosenstiel P."/>
            <person name="Hippler M."/>
            <person name="Laroche J."/>
        </authorList>
    </citation>
    <scope>NUCLEOTIDE SEQUENCE [LARGE SCALE GENOMIC DNA]</scope>
    <source>
        <strain evidence="9 10">CCMP1005</strain>
    </source>
</reference>
<dbReference type="PRINTS" id="PR00385">
    <property type="entry name" value="P450"/>
</dbReference>
<accession>K0QZV4</accession>
<dbReference type="eggNOG" id="KOG0157">
    <property type="taxonomic scope" value="Eukaryota"/>
</dbReference>
<dbReference type="GO" id="GO:0016705">
    <property type="term" value="F:oxidoreductase activity, acting on paired donors, with incorporation or reduction of molecular oxygen"/>
    <property type="evidence" value="ECO:0007669"/>
    <property type="project" value="InterPro"/>
</dbReference>
<evidence type="ECO:0000313" key="10">
    <source>
        <dbReference type="Proteomes" id="UP000266841"/>
    </source>
</evidence>
<dbReference type="GO" id="GO:0004497">
    <property type="term" value="F:monooxygenase activity"/>
    <property type="evidence" value="ECO:0007669"/>
    <property type="project" value="UniProtKB-KW"/>
</dbReference>
<dbReference type="OrthoDB" id="45342at2759"/>
<evidence type="ECO:0000256" key="2">
    <source>
        <dbReference type="ARBA" id="ARBA00022617"/>
    </source>
</evidence>
<dbReference type="EMBL" id="AGNL01048671">
    <property type="protein sequence ID" value="EJK45228.1"/>
    <property type="molecule type" value="Genomic_DNA"/>
</dbReference>
<keyword evidence="4" id="KW-0560">Oxidoreductase</keyword>
<feature type="binding site" description="axial binding residue" evidence="7">
    <location>
        <position position="793"/>
    </location>
    <ligand>
        <name>heme</name>
        <dbReference type="ChEBI" id="CHEBI:30413"/>
    </ligand>
    <ligandPart>
        <name>Fe</name>
        <dbReference type="ChEBI" id="CHEBI:18248"/>
    </ligandPart>
</feature>